<feature type="binding site" evidence="10">
    <location>
        <position position="419"/>
    </location>
    <ligand>
        <name>substrate</name>
    </ligand>
</feature>
<dbReference type="SFLD" id="SFLDS00113">
    <property type="entry name" value="Radical_SAM_Phosphomethylpyrim"/>
    <property type="match status" value="1"/>
</dbReference>
<evidence type="ECO:0000256" key="9">
    <source>
        <dbReference type="ARBA" id="ARBA00023239"/>
    </source>
</evidence>
<dbReference type="SFLD" id="SFLDG01114">
    <property type="entry name" value="phosphomethylpyrimidine_syntha"/>
    <property type="match status" value="1"/>
</dbReference>
<dbReference type="InterPro" id="IPR037509">
    <property type="entry name" value="ThiC"/>
</dbReference>
<feature type="binding site" evidence="10">
    <location>
        <position position="319"/>
    </location>
    <ligand>
        <name>substrate</name>
    </ligand>
</feature>
<feature type="binding site" evidence="10">
    <location>
        <position position="575"/>
    </location>
    <ligand>
        <name>[4Fe-4S] cluster</name>
        <dbReference type="ChEBI" id="CHEBI:49883"/>
        <note>4Fe-4S-S-AdoMet</note>
    </ligand>
</feature>
<evidence type="ECO:0000256" key="6">
    <source>
        <dbReference type="ARBA" id="ARBA00022977"/>
    </source>
</evidence>
<feature type="binding site" evidence="10">
    <location>
        <position position="570"/>
    </location>
    <ligand>
        <name>[4Fe-4S] cluster</name>
        <dbReference type="ChEBI" id="CHEBI:49883"/>
        <note>4Fe-4S-S-AdoMet</note>
    </ligand>
</feature>
<keyword evidence="4 10" id="KW-0479">Metal-binding</keyword>
<evidence type="ECO:0000256" key="5">
    <source>
        <dbReference type="ARBA" id="ARBA00022833"/>
    </source>
</evidence>
<dbReference type="NCBIfam" id="NF009895">
    <property type="entry name" value="PRK13352.1"/>
    <property type="match status" value="1"/>
</dbReference>
<name>A0ABU5SMZ8_9BACT</name>
<dbReference type="InterPro" id="IPR038521">
    <property type="entry name" value="ThiC/Bza_core_dom"/>
</dbReference>
<evidence type="ECO:0000256" key="3">
    <source>
        <dbReference type="ARBA" id="ARBA00022691"/>
    </source>
</evidence>
<dbReference type="SFLD" id="SFLDF00407">
    <property type="entry name" value="phosphomethylpyrimidine_syntha"/>
    <property type="match status" value="1"/>
</dbReference>
<gene>
    <name evidence="10 12" type="primary">thiC</name>
    <name evidence="12" type="ORF">VB798_19020</name>
</gene>
<accession>A0ABU5SMZ8</accession>
<feature type="binding site" evidence="10">
    <location>
        <position position="283"/>
    </location>
    <ligand>
        <name>substrate</name>
    </ligand>
</feature>
<comment type="function">
    <text evidence="1 10">Catalyzes the synthesis of the hydroxymethylpyrimidine phosphate (HMP-P) moiety of thiamine from aminoimidazole ribotide (AIR) in a radical S-adenosyl-L-methionine (SAM)-dependent reaction.</text>
</comment>
<dbReference type="PANTHER" id="PTHR30557">
    <property type="entry name" value="THIAMINE BIOSYNTHESIS PROTEIN THIC"/>
    <property type="match status" value="1"/>
</dbReference>
<feature type="binding site" evidence="10">
    <location>
        <position position="567"/>
    </location>
    <ligand>
        <name>[4Fe-4S] cluster</name>
        <dbReference type="ChEBI" id="CHEBI:49883"/>
        <note>4Fe-4S-S-AdoMet</note>
    </ligand>
</feature>
<keyword evidence="6 10" id="KW-0784">Thiamine biosynthesis</keyword>
<dbReference type="InterPro" id="IPR025747">
    <property type="entry name" value="ThiC-associated_dom"/>
</dbReference>
<organism evidence="12 13">
    <name type="scientific">Arcicella lustrica</name>
    <dbReference type="NCBI Taxonomy" id="2984196"/>
    <lineage>
        <taxon>Bacteria</taxon>
        <taxon>Pseudomonadati</taxon>
        <taxon>Bacteroidota</taxon>
        <taxon>Cytophagia</taxon>
        <taxon>Cytophagales</taxon>
        <taxon>Flectobacillaceae</taxon>
        <taxon>Arcicella</taxon>
    </lineage>
</organism>
<sequence>MKKTEKTPQTETISRAPFPASKKVYVQGEIHDIQVAMREISLSDTLVNGKVMSKNAPVTVYDTSGPFTDPNIDIDVRKGLPRLRQSWIVNRGDVEELEGISSNYGRERLANPALDSLRFEHLKKPLRAKAGQNVSQLHYAKKGIITPEMEYIAIRENQKIDALKSIGHQHEGHSFGANTPKGLITPEFVRSEVAMGRAVIPNNINHPESEPMIIGRNFLVKVNANIGNSAVSSNIEEEVEKTVWACRWGADTIMDLSTGKNIHETREWIIRNSPVPIGTVPIYQALEKVGGKAEDLTWEIFRDTLIEQAEQGVDYFTIHAGVLLRYVPMTAKRVTGIVSRGGSIMAKWCLAHHKENFLYTHFEEICEIMKAYDVAFSLGDGLRPGSIADANDAAQFAELETLGELTKIAWKHDVQTIIEGPGHVPMHLIKENMDKQLKECHEAPFYTLGPLTTDIAPAYDHITSGIGAAMIGWFGCAMLCYVTPKEHLGLPNKEDVKVGVITYKIAAHAADLAKGHYGAQIRDNALSKARFEFRWEDQFNLALDPDTAREYHDETLPAEGAKIAHFCSMCGPNFCSMKITQEVRDYADNMGVEEQEALAKGMAERAKVFVENGAEVYI</sequence>
<comment type="catalytic activity">
    <reaction evidence="10">
        <text>5-amino-1-(5-phospho-beta-D-ribosyl)imidazole + S-adenosyl-L-methionine = 4-amino-2-methyl-5-(phosphooxymethyl)pyrimidine + CO + 5'-deoxyadenosine + formate + L-methionine + 3 H(+)</text>
        <dbReference type="Rhea" id="RHEA:24840"/>
        <dbReference type="ChEBI" id="CHEBI:15378"/>
        <dbReference type="ChEBI" id="CHEBI:15740"/>
        <dbReference type="ChEBI" id="CHEBI:17245"/>
        <dbReference type="ChEBI" id="CHEBI:17319"/>
        <dbReference type="ChEBI" id="CHEBI:57844"/>
        <dbReference type="ChEBI" id="CHEBI:58354"/>
        <dbReference type="ChEBI" id="CHEBI:59789"/>
        <dbReference type="ChEBI" id="CHEBI:137981"/>
        <dbReference type="EC" id="4.1.99.17"/>
    </reaction>
</comment>
<dbReference type="GO" id="GO:0070284">
    <property type="term" value="F:phosphomethylpyrimidine synthase activity"/>
    <property type="evidence" value="ECO:0007669"/>
    <property type="project" value="UniProtKB-EC"/>
</dbReference>
<evidence type="ECO:0000313" key="12">
    <source>
        <dbReference type="EMBL" id="MEA5428689.1"/>
    </source>
</evidence>
<reference evidence="12 13" key="1">
    <citation type="submission" date="2023-12" db="EMBL/GenBank/DDBJ databases">
        <title>Novel species of the genus Arcicella isolated from rivers.</title>
        <authorList>
            <person name="Lu H."/>
        </authorList>
    </citation>
    <scope>NUCLEOTIDE SEQUENCE [LARGE SCALE GENOMIC DNA]</scope>
    <source>
        <strain evidence="12 13">DC25W</strain>
    </source>
</reference>
<dbReference type="NCBIfam" id="NF006763">
    <property type="entry name" value="PRK09284.1"/>
    <property type="match status" value="1"/>
</dbReference>
<evidence type="ECO:0000259" key="11">
    <source>
        <dbReference type="Pfam" id="PF13667"/>
    </source>
</evidence>
<dbReference type="Proteomes" id="UP001302222">
    <property type="component" value="Unassembled WGS sequence"/>
</dbReference>
<feature type="domain" description="ThiC-associated" evidence="11">
    <location>
        <begin position="17"/>
        <end position="95"/>
    </location>
</feature>
<dbReference type="EMBL" id="JAYGIM010000015">
    <property type="protein sequence ID" value="MEA5428689.1"/>
    <property type="molecule type" value="Genomic_DNA"/>
</dbReference>
<keyword evidence="7 10" id="KW-0408">Iron</keyword>
<feature type="binding site" evidence="10">
    <location>
        <position position="225"/>
    </location>
    <ligand>
        <name>substrate</name>
    </ligand>
</feature>
<dbReference type="Pfam" id="PF13667">
    <property type="entry name" value="ThiC-associated"/>
    <property type="match status" value="1"/>
</dbReference>
<protein>
    <recommendedName>
        <fullName evidence="10">Phosphomethylpyrimidine synthase</fullName>
        <ecNumber evidence="10">4.1.99.17</ecNumber>
    </recommendedName>
    <alternativeName>
        <fullName evidence="10">Hydroxymethylpyrimidine phosphate synthase</fullName>
        <shortName evidence="10">HMP-P synthase</shortName>
        <shortName evidence="10">HMP-phosphate synthase</shortName>
        <shortName evidence="10">HMPP synthase</shortName>
    </alternativeName>
    <alternativeName>
        <fullName evidence="10">Thiamine biosynthesis protein ThiC</fullName>
    </alternativeName>
</protein>
<evidence type="ECO:0000256" key="4">
    <source>
        <dbReference type="ARBA" id="ARBA00022723"/>
    </source>
</evidence>
<feature type="binding site" evidence="10">
    <location>
        <begin position="380"/>
        <end position="383"/>
    </location>
    <ligand>
        <name>substrate</name>
    </ligand>
</feature>
<keyword evidence="3 10" id="KW-0949">S-adenosyl-L-methionine</keyword>
<feature type="binding site" evidence="10">
    <location>
        <position position="446"/>
    </location>
    <ligand>
        <name>substrate</name>
    </ligand>
</feature>
<feature type="binding site" evidence="10">
    <location>
        <position position="423"/>
    </location>
    <ligand>
        <name>Zn(2+)</name>
        <dbReference type="ChEBI" id="CHEBI:29105"/>
    </ligand>
</feature>
<dbReference type="PANTHER" id="PTHR30557:SF1">
    <property type="entry name" value="PHOSPHOMETHYLPYRIMIDINE SYNTHASE, CHLOROPLASTIC"/>
    <property type="match status" value="1"/>
</dbReference>
<keyword evidence="13" id="KW-1185">Reference proteome</keyword>
<dbReference type="Gene3D" id="3.20.20.540">
    <property type="entry name" value="Radical SAM ThiC family, central domain"/>
    <property type="match status" value="1"/>
</dbReference>
<evidence type="ECO:0000256" key="8">
    <source>
        <dbReference type="ARBA" id="ARBA00023014"/>
    </source>
</evidence>
<comment type="caution">
    <text evidence="12">The sequence shown here is derived from an EMBL/GenBank/DDBJ whole genome shotgun (WGS) entry which is preliminary data.</text>
</comment>
<evidence type="ECO:0000256" key="2">
    <source>
        <dbReference type="ARBA" id="ARBA00022485"/>
    </source>
</evidence>
<comment type="cofactor">
    <cofactor evidence="10">
        <name>[4Fe-4S] cluster</name>
        <dbReference type="ChEBI" id="CHEBI:49883"/>
    </cofactor>
    <text evidence="10">Binds 1 [4Fe-4S] cluster per subunit. The cluster is coordinated with 3 cysteines and an exchangeable S-adenosyl-L-methionine.</text>
</comment>
<feature type="binding site" evidence="10">
    <location>
        <begin position="339"/>
        <end position="341"/>
    </location>
    <ligand>
        <name>substrate</name>
    </ligand>
</feature>
<dbReference type="InterPro" id="IPR002817">
    <property type="entry name" value="ThiC/BzaA/B"/>
</dbReference>
<proteinExistence type="inferred from homology"/>
<evidence type="ECO:0000256" key="7">
    <source>
        <dbReference type="ARBA" id="ARBA00023004"/>
    </source>
</evidence>
<dbReference type="EC" id="4.1.99.17" evidence="10"/>
<evidence type="ECO:0000313" key="13">
    <source>
        <dbReference type="Proteomes" id="UP001302222"/>
    </source>
</evidence>
<comment type="pathway">
    <text evidence="10">Cofactor biosynthesis; thiamine diphosphate biosynthesis.</text>
</comment>
<dbReference type="RefSeq" id="WP_323261255.1">
    <property type="nucleotide sequence ID" value="NZ_JAYGIM010000015.1"/>
</dbReference>
<dbReference type="NCBIfam" id="TIGR00190">
    <property type="entry name" value="thiC"/>
    <property type="match status" value="1"/>
</dbReference>
<evidence type="ECO:0000256" key="10">
    <source>
        <dbReference type="HAMAP-Rule" id="MF_00089"/>
    </source>
</evidence>
<keyword evidence="8 10" id="KW-0411">Iron-sulfur</keyword>
<feature type="binding site" evidence="10">
    <location>
        <position position="254"/>
    </location>
    <ligand>
        <name>substrate</name>
    </ligand>
</feature>
<dbReference type="HAMAP" id="MF_00089">
    <property type="entry name" value="ThiC"/>
    <property type="match status" value="1"/>
</dbReference>
<dbReference type="Gene3D" id="6.10.250.620">
    <property type="match status" value="1"/>
</dbReference>
<comment type="similarity">
    <text evidence="10">Belongs to the ThiC family.</text>
</comment>
<dbReference type="Pfam" id="PF01964">
    <property type="entry name" value="ThiC_Rad_SAM"/>
    <property type="match status" value="1"/>
</dbReference>
<keyword evidence="5 10" id="KW-0862">Zinc</keyword>
<evidence type="ECO:0000256" key="1">
    <source>
        <dbReference type="ARBA" id="ARBA00003175"/>
    </source>
</evidence>
<keyword evidence="9 10" id="KW-0456">Lyase</keyword>
<keyword evidence="2 10" id="KW-0004">4Fe-4S</keyword>
<feature type="binding site" evidence="10">
    <location>
        <position position="487"/>
    </location>
    <ligand>
        <name>Zn(2+)</name>
        <dbReference type="ChEBI" id="CHEBI:29105"/>
    </ligand>
</feature>